<accession>A0A2S7XCD6</accession>
<evidence type="ECO:0000313" key="1">
    <source>
        <dbReference type="EMBL" id="PQJ88927.1"/>
    </source>
</evidence>
<evidence type="ECO:0008006" key="3">
    <source>
        <dbReference type="Google" id="ProtNLM"/>
    </source>
</evidence>
<dbReference type="RefSeq" id="WP_105054498.1">
    <property type="nucleotide sequence ID" value="NZ_CAWNRT010000001.1"/>
</dbReference>
<sequence length="433" mass="48882">MQNINTYIYSRIDTLEEAIKEAWKRKFYQEHWGHKSLDDVINIVRSYKYHTLPVTRKHDLRDNWDNIMCFDGAIDVVSSSGTTGRPVDIPVHKEEENVRVEAIERWLHALGVNTGDKVLILLSMNDLFTLGVLSWQAVKKRNACAIRCSVNRVDRILQIIEHLKPKYVIGNAGPMIRLAEEAGDRWPGHDLLPKKALLGASAVFDQDLNPTPALKKLKELWGFDDYLNTYGSSEIGAVSDECSYHQGLHIHTDHQMIELIDLKNGLPLEDNNQPGELVITGLNLPRGFIPIRYATGDIVAWIKHESCPCGQITPRMGPIIGRVDHQLKISGQTVFPDLLLSLADESTGVMRSAVQVKSEKYGEDEVTLLLVIDDNFNKKEVKNNVISRLDKNLSISPKVNVISSINLLTLEKKASKNTNQVKIPRIFDFRKGI</sequence>
<gene>
    <name evidence="1" type="ORF">BTO22_04725</name>
</gene>
<name>A0A2S7XCD6_9GAMM</name>
<dbReference type="InterPro" id="IPR042099">
    <property type="entry name" value="ANL_N_sf"/>
</dbReference>
<dbReference type="SUPFAM" id="SSF56801">
    <property type="entry name" value="Acetyl-CoA synthetase-like"/>
    <property type="match status" value="1"/>
</dbReference>
<proteinExistence type="predicted"/>
<organism evidence="1 2">
    <name type="scientific">Aliivibrio sifiae</name>
    <dbReference type="NCBI Taxonomy" id="566293"/>
    <lineage>
        <taxon>Bacteria</taxon>
        <taxon>Pseudomonadati</taxon>
        <taxon>Pseudomonadota</taxon>
        <taxon>Gammaproteobacteria</taxon>
        <taxon>Vibrionales</taxon>
        <taxon>Vibrionaceae</taxon>
        <taxon>Aliivibrio</taxon>
    </lineage>
</organism>
<dbReference type="Gene3D" id="3.40.50.12780">
    <property type="entry name" value="N-terminal domain of ligase-like"/>
    <property type="match status" value="1"/>
</dbReference>
<reference evidence="1 2" key="1">
    <citation type="submission" date="2016-12" db="EMBL/GenBank/DDBJ databases">
        <title>Diversity of luminous bacteria.</title>
        <authorList>
            <person name="Yoshizawa S."/>
            <person name="Kogure K."/>
        </authorList>
    </citation>
    <scope>NUCLEOTIDE SEQUENCE [LARGE SCALE GENOMIC DNA]</scope>
    <source>
        <strain evidence="1 2">ATCC 33715</strain>
    </source>
</reference>
<comment type="caution">
    <text evidence="1">The sequence shown here is derived from an EMBL/GenBank/DDBJ whole genome shotgun (WGS) entry which is preliminary data.</text>
</comment>
<dbReference type="PANTHER" id="PTHR43845:SF1">
    <property type="entry name" value="BLR5969 PROTEIN"/>
    <property type="match status" value="1"/>
</dbReference>
<protein>
    <recommendedName>
        <fullName evidence="3">AMP-dependent synthetase/ligase domain-containing protein</fullName>
    </recommendedName>
</protein>
<dbReference type="AlphaFoldDB" id="A0A2S7XCD6"/>
<dbReference type="OrthoDB" id="580775at2"/>
<dbReference type="Proteomes" id="UP000239263">
    <property type="component" value="Unassembled WGS sequence"/>
</dbReference>
<dbReference type="EMBL" id="MSCO01000001">
    <property type="protein sequence ID" value="PQJ88927.1"/>
    <property type="molecule type" value="Genomic_DNA"/>
</dbReference>
<evidence type="ECO:0000313" key="2">
    <source>
        <dbReference type="Proteomes" id="UP000239263"/>
    </source>
</evidence>
<dbReference type="PANTHER" id="PTHR43845">
    <property type="entry name" value="BLR5969 PROTEIN"/>
    <property type="match status" value="1"/>
</dbReference>